<feature type="compositionally biased region" description="Polar residues" evidence="6">
    <location>
        <begin position="527"/>
        <end position="545"/>
    </location>
</feature>
<dbReference type="SUPFAM" id="SSF57850">
    <property type="entry name" value="RING/U-box"/>
    <property type="match status" value="1"/>
</dbReference>
<dbReference type="InterPro" id="IPR001841">
    <property type="entry name" value="Znf_RING"/>
</dbReference>
<feature type="compositionally biased region" description="Basic and acidic residues" evidence="6">
    <location>
        <begin position="517"/>
        <end position="526"/>
    </location>
</feature>
<dbReference type="Pfam" id="PF00643">
    <property type="entry name" value="zf-B_box"/>
    <property type="match status" value="1"/>
</dbReference>
<dbReference type="PROSITE" id="PS50119">
    <property type="entry name" value="ZF_BBOX"/>
    <property type="match status" value="2"/>
</dbReference>
<name>A0A8B6CUD0_MYTGA</name>
<organism evidence="9 10">
    <name type="scientific">Mytilus galloprovincialis</name>
    <name type="common">Mediterranean mussel</name>
    <dbReference type="NCBI Taxonomy" id="29158"/>
    <lineage>
        <taxon>Eukaryota</taxon>
        <taxon>Metazoa</taxon>
        <taxon>Spiralia</taxon>
        <taxon>Lophotrochozoa</taxon>
        <taxon>Mollusca</taxon>
        <taxon>Bivalvia</taxon>
        <taxon>Autobranchia</taxon>
        <taxon>Pteriomorphia</taxon>
        <taxon>Mytilida</taxon>
        <taxon>Mytiloidea</taxon>
        <taxon>Mytilidae</taxon>
        <taxon>Mytilinae</taxon>
        <taxon>Mytilus</taxon>
    </lineage>
</organism>
<feature type="domain" description="RING-type" evidence="7">
    <location>
        <begin position="35"/>
        <end position="82"/>
    </location>
</feature>
<sequence>MEEEEDSRKMSATYVRSTKESTVDLSDITEEFLTCPICTEEFADPRMLPCLHSFCHHCISDYIVENTREVKSAKSFACPVCQANADAVNPTNSVQTWADDLPVNNFIFGLIDAIQLRSGERHCDPCKKMDKSNMATIWCHQCGEAMCDSCTGLHNSMKYSTGHITSDIDEVKQTPVKTTQLRLQCPKHEAKFLDYYCSDHGEVLCTSCVTSNHRDCKSVQFVSEAAATLKHDGKYILDNLSKITEWSVRVMENRKQCLKDIQGAADSVKDQIKSIRNRVNAILDVQEKKMIAELKQHEVEEAEQFEKEKNRCKEIISITRNANALLKNSLKHGTDTDVLSCMAKIKSATRKHEKEVRDLCKRLNTVQIEFREDDSINEMLARLAEEVGHFSVSRQTVNIPPSYHVRADTIFITQNEDDDEEDDEVEQNMSKHSTPFGGKGSSASKISKPSHSTIKGANSARTSGKSSVNSKRRGSQYHNFKGQGHSSKPFLYSASARSSPKKGKIYSSQLLPIPSSRMKEDSDRTQETSSESTNCSPQPTAYRLSGTTRISGDISARVNYTPISPGKLPAVRKGAIKRALPDTTFVARTPNDRDNACLTGATFLSDGKIVLVDQVHRKIKLYDDMQRWVSEKVLSARPYDITEIAPFEIAVTIPKEKRVLILYVRNPEISVSSSFQTGSKCWGISSSQGTIAVSCYTAPPCVKLMTRDGREIKTINADHYGHQLFFFPEYVAFDKIGETLYVTDRYKKSVISVTVRGEKRWELKPHSLKAPRGITVHGTRVYIAGSRSHNICAITTMGEMLGDVIKQNLSSPHKVCLNSQGDTMLVTQHAVTLIPVEKNTVKLFKLQTDWRENFTDTDSKFSDLVE</sequence>
<dbReference type="InterPro" id="IPR000315">
    <property type="entry name" value="Znf_B-box"/>
</dbReference>
<feature type="domain" description="B box-type" evidence="8">
    <location>
        <begin position="118"/>
        <end position="168"/>
    </location>
</feature>
<keyword evidence="3 5" id="KW-0863">Zinc-finger</keyword>
<feature type="compositionally biased region" description="Acidic residues" evidence="6">
    <location>
        <begin position="415"/>
        <end position="426"/>
    </location>
</feature>
<evidence type="ECO:0000256" key="6">
    <source>
        <dbReference type="SAM" id="MobiDB-lite"/>
    </source>
</evidence>
<evidence type="ECO:0000256" key="4">
    <source>
        <dbReference type="ARBA" id="ARBA00022833"/>
    </source>
</evidence>
<keyword evidence="9" id="KW-0012">Acyltransferase</keyword>
<dbReference type="InterPro" id="IPR027370">
    <property type="entry name" value="Znf-RING_euk"/>
</dbReference>
<dbReference type="Proteomes" id="UP000596742">
    <property type="component" value="Unassembled WGS sequence"/>
</dbReference>
<dbReference type="EMBL" id="UYJE01002276">
    <property type="protein sequence ID" value="VDI09220.1"/>
    <property type="molecule type" value="Genomic_DNA"/>
</dbReference>
<dbReference type="InterPro" id="IPR017907">
    <property type="entry name" value="Znf_RING_CS"/>
</dbReference>
<evidence type="ECO:0000313" key="10">
    <source>
        <dbReference type="Proteomes" id="UP000596742"/>
    </source>
</evidence>
<protein>
    <submittedName>
        <fullName evidence="9">Tripartite motif-containing protein 56</fullName>
        <ecNumber evidence="9">2.3.2.27</ecNumber>
    </submittedName>
</protein>
<dbReference type="EC" id="2.3.2.27" evidence="9"/>
<proteinExistence type="predicted"/>
<dbReference type="OrthoDB" id="6071467at2759"/>
<gene>
    <name evidence="9" type="ORF">MGAL_10B063142</name>
</gene>
<dbReference type="CDD" id="cd19756">
    <property type="entry name" value="Bbox2"/>
    <property type="match status" value="1"/>
</dbReference>
<dbReference type="Gene3D" id="2.120.10.30">
    <property type="entry name" value="TolB, C-terminal domain"/>
    <property type="match status" value="1"/>
</dbReference>
<dbReference type="Gene3D" id="3.30.40.10">
    <property type="entry name" value="Zinc/RING finger domain, C3HC4 (zinc finger)"/>
    <property type="match status" value="1"/>
</dbReference>
<dbReference type="AlphaFoldDB" id="A0A8B6CUD0"/>
<feature type="region of interest" description="Disordered" evidence="6">
    <location>
        <begin position="414"/>
        <end position="545"/>
    </location>
</feature>
<evidence type="ECO:0000256" key="5">
    <source>
        <dbReference type="PROSITE-ProRule" id="PRU00024"/>
    </source>
</evidence>
<dbReference type="SUPFAM" id="SSF57845">
    <property type="entry name" value="B-box zinc-binding domain"/>
    <property type="match status" value="1"/>
</dbReference>
<comment type="caution">
    <text evidence="9">The sequence shown here is derived from an EMBL/GenBank/DDBJ whole genome shotgun (WGS) entry which is preliminary data.</text>
</comment>
<dbReference type="PANTHER" id="PTHR25462:SF296">
    <property type="entry name" value="MEIOTIC P26, ISOFORM F"/>
    <property type="match status" value="1"/>
</dbReference>
<dbReference type="SUPFAM" id="SSF101898">
    <property type="entry name" value="NHL repeat"/>
    <property type="match status" value="1"/>
</dbReference>
<dbReference type="PROSITE" id="PS50089">
    <property type="entry name" value="ZF_RING_2"/>
    <property type="match status" value="1"/>
</dbReference>
<dbReference type="InterPro" id="IPR013083">
    <property type="entry name" value="Znf_RING/FYVE/PHD"/>
</dbReference>
<feature type="compositionally biased region" description="Low complexity" evidence="6">
    <location>
        <begin position="441"/>
        <end position="452"/>
    </location>
</feature>
<evidence type="ECO:0000256" key="1">
    <source>
        <dbReference type="ARBA" id="ARBA00022553"/>
    </source>
</evidence>
<keyword evidence="9" id="KW-0808">Transferase</keyword>
<feature type="compositionally biased region" description="Polar residues" evidence="6">
    <location>
        <begin position="453"/>
        <end position="469"/>
    </location>
</feature>
<dbReference type="GO" id="GO:0061630">
    <property type="term" value="F:ubiquitin protein ligase activity"/>
    <property type="evidence" value="ECO:0007669"/>
    <property type="project" value="UniProtKB-EC"/>
</dbReference>
<keyword evidence="10" id="KW-1185">Reference proteome</keyword>
<dbReference type="PANTHER" id="PTHR25462">
    <property type="entry name" value="BONUS, ISOFORM C-RELATED"/>
    <property type="match status" value="1"/>
</dbReference>
<evidence type="ECO:0000259" key="8">
    <source>
        <dbReference type="PROSITE" id="PS50119"/>
    </source>
</evidence>
<dbReference type="SMART" id="SM00184">
    <property type="entry name" value="RING"/>
    <property type="match status" value="1"/>
</dbReference>
<evidence type="ECO:0000259" key="7">
    <source>
        <dbReference type="PROSITE" id="PS50089"/>
    </source>
</evidence>
<dbReference type="InterPro" id="IPR011042">
    <property type="entry name" value="6-blade_b-propeller_TolB-like"/>
</dbReference>
<keyword evidence="1" id="KW-0597">Phosphoprotein</keyword>
<dbReference type="Pfam" id="PF13445">
    <property type="entry name" value="zf-RING_UBOX"/>
    <property type="match status" value="1"/>
</dbReference>
<dbReference type="CDD" id="cd19757">
    <property type="entry name" value="Bbox1"/>
    <property type="match status" value="1"/>
</dbReference>
<keyword evidence="2" id="KW-0479">Metal-binding</keyword>
<accession>A0A8B6CUD0</accession>
<dbReference type="SMART" id="SM00336">
    <property type="entry name" value="BBOX"/>
    <property type="match status" value="2"/>
</dbReference>
<dbReference type="InterPro" id="IPR047153">
    <property type="entry name" value="TRIM45/56/19-like"/>
</dbReference>
<dbReference type="Gene3D" id="3.30.160.60">
    <property type="entry name" value="Classic Zinc Finger"/>
    <property type="match status" value="1"/>
</dbReference>
<evidence type="ECO:0000256" key="3">
    <source>
        <dbReference type="ARBA" id="ARBA00022771"/>
    </source>
</evidence>
<dbReference type="PROSITE" id="PS00518">
    <property type="entry name" value="ZF_RING_1"/>
    <property type="match status" value="1"/>
</dbReference>
<dbReference type="GO" id="GO:0008270">
    <property type="term" value="F:zinc ion binding"/>
    <property type="evidence" value="ECO:0007669"/>
    <property type="project" value="UniProtKB-KW"/>
</dbReference>
<reference evidence="9" key="1">
    <citation type="submission" date="2018-11" db="EMBL/GenBank/DDBJ databases">
        <authorList>
            <person name="Alioto T."/>
            <person name="Alioto T."/>
        </authorList>
    </citation>
    <scope>NUCLEOTIDE SEQUENCE</scope>
</reference>
<feature type="domain" description="B box-type" evidence="8">
    <location>
        <begin position="180"/>
        <end position="221"/>
    </location>
</feature>
<keyword evidence="4" id="KW-0862">Zinc</keyword>
<evidence type="ECO:0000256" key="2">
    <source>
        <dbReference type="ARBA" id="ARBA00022723"/>
    </source>
</evidence>
<evidence type="ECO:0000313" key="9">
    <source>
        <dbReference type="EMBL" id="VDI09220.1"/>
    </source>
</evidence>